<evidence type="ECO:0000256" key="5">
    <source>
        <dbReference type="ARBA" id="ARBA00022519"/>
    </source>
</evidence>
<dbReference type="Gene3D" id="3.30.700.10">
    <property type="entry name" value="Glycoprotein, Type 4 Pilin"/>
    <property type="match status" value="1"/>
</dbReference>
<dbReference type="GO" id="GO:0005886">
    <property type="term" value="C:plasma membrane"/>
    <property type="evidence" value="ECO:0007669"/>
    <property type="project" value="UniProtKB-SubCell"/>
</dbReference>
<dbReference type="RefSeq" id="WP_268905063.1">
    <property type="nucleotide sequence ID" value="NZ_PRDL01000001.1"/>
</dbReference>
<dbReference type="InterPro" id="IPR022346">
    <property type="entry name" value="T2SS_GspH"/>
</dbReference>
<dbReference type="GO" id="GO:0015628">
    <property type="term" value="P:protein secretion by the type II secretion system"/>
    <property type="evidence" value="ECO:0007669"/>
    <property type="project" value="InterPro"/>
</dbReference>
<comment type="caution">
    <text evidence="13">The sequence shown here is derived from an EMBL/GenBank/DDBJ whole genome shotgun (WGS) entry which is preliminary data.</text>
</comment>
<sequence>MVISKPFTSCQRHFNTSRSAQAGFSLLELIVAFAVAALLVAVATPGAFRFYESSQYRSAVGELNAALATARYQAIARGQPVDLELLPDERRFRVGQQKYKSLSEKISLNVIAAGELSPNRQTAVIRFYPDGSSSGGNIAIERERGGGVVLDVDWLMGRISQRRLDSQ</sequence>
<proteinExistence type="inferred from homology"/>
<evidence type="ECO:0000259" key="12">
    <source>
        <dbReference type="Pfam" id="PF12019"/>
    </source>
</evidence>
<evidence type="ECO:0000256" key="2">
    <source>
        <dbReference type="ARBA" id="ARBA00021549"/>
    </source>
</evidence>
<dbReference type="Pfam" id="PF12019">
    <property type="entry name" value="GspH"/>
    <property type="match status" value="1"/>
</dbReference>
<evidence type="ECO:0000256" key="8">
    <source>
        <dbReference type="ARBA" id="ARBA00023136"/>
    </source>
</evidence>
<evidence type="ECO:0000256" key="11">
    <source>
        <dbReference type="SAM" id="Phobius"/>
    </source>
</evidence>
<gene>
    <name evidence="13" type="primary">gspH</name>
    <name evidence="13" type="ORF">C4F51_16985</name>
</gene>
<keyword evidence="5" id="KW-0997">Cell inner membrane</keyword>
<evidence type="ECO:0000256" key="7">
    <source>
        <dbReference type="ARBA" id="ARBA00022989"/>
    </source>
</evidence>
<dbReference type="InterPro" id="IPR012902">
    <property type="entry name" value="N_methyl_site"/>
</dbReference>
<feature type="domain" description="General secretion pathway GspH" evidence="12">
    <location>
        <begin position="59"/>
        <end position="153"/>
    </location>
</feature>
<dbReference type="NCBIfam" id="TIGR02532">
    <property type="entry name" value="IV_pilin_GFxxxE"/>
    <property type="match status" value="1"/>
</dbReference>
<reference evidence="13" key="1">
    <citation type="submission" date="2018-07" db="EMBL/GenBank/DDBJ databases">
        <title>Genome assembly of strain Ka43.</title>
        <authorList>
            <person name="Kukolya J."/>
            <person name="Nagy I."/>
            <person name="Horvath B."/>
            <person name="Toth A."/>
        </authorList>
    </citation>
    <scope>NUCLEOTIDE SEQUENCE</scope>
    <source>
        <strain evidence="13">KB43</strain>
    </source>
</reference>
<dbReference type="Pfam" id="PF07963">
    <property type="entry name" value="N_methyl"/>
    <property type="match status" value="1"/>
</dbReference>
<comment type="similarity">
    <text evidence="9">Belongs to the GSP H family.</text>
</comment>
<keyword evidence="4" id="KW-0488">Methylation</keyword>
<evidence type="ECO:0000256" key="4">
    <source>
        <dbReference type="ARBA" id="ARBA00022481"/>
    </source>
</evidence>
<dbReference type="InterPro" id="IPR045584">
    <property type="entry name" value="Pilin-like"/>
</dbReference>
<comment type="subcellular location">
    <subcellularLocation>
        <location evidence="1">Cell inner membrane</location>
        <topology evidence="1">Single-pass membrane protein</topology>
    </subcellularLocation>
</comment>
<evidence type="ECO:0000256" key="1">
    <source>
        <dbReference type="ARBA" id="ARBA00004377"/>
    </source>
</evidence>
<evidence type="ECO:0000256" key="9">
    <source>
        <dbReference type="ARBA" id="ARBA00025772"/>
    </source>
</evidence>
<keyword evidence="3" id="KW-1003">Cell membrane</keyword>
<feature type="transmembrane region" description="Helical" evidence="11">
    <location>
        <begin position="24"/>
        <end position="48"/>
    </location>
</feature>
<evidence type="ECO:0000256" key="10">
    <source>
        <dbReference type="ARBA" id="ARBA00030775"/>
    </source>
</evidence>
<dbReference type="EMBL" id="PRDL01000001">
    <property type="protein sequence ID" value="MBE8718871.1"/>
    <property type="molecule type" value="Genomic_DNA"/>
</dbReference>
<evidence type="ECO:0000256" key="3">
    <source>
        <dbReference type="ARBA" id="ARBA00022475"/>
    </source>
</evidence>
<dbReference type="SUPFAM" id="SSF54523">
    <property type="entry name" value="Pili subunits"/>
    <property type="match status" value="1"/>
</dbReference>
<protein>
    <recommendedName>
        <fullName evidence="2">Type II secretion system protein H</fullName>
    </recommendedName>
    <alternativeName>
        <fullName evidence="10">General secretion pathway protein H</fullName>
    </alternativeName>
</protein>
<dbReference type="AlphaFoldDB" id="A0A928YUM9"/>
<organism evidence="13 14">
    <name type="scientific">Cellvibrio polysaccharolyticus</name>
    <dbReference type="NCBI Taxonomy" id="2082724"/>
    <lineage>
        <taxon>Bacteria</taxon>
        <taxon>Pseudomonadati</taxon>
        <taxon>Pseudomonadota</taxon>
        <taxon>Gammaproteobacteria</taxon>
        <taxon>Cellvibrionales</taxon>
        <taxon>Cellvibrionaceae</taxon>
        <taxon>Cellvibrio</taxon>
    </lineage>
</organism>
<keyword evidence="8 11" id="KW-0472">Membrane</keyword>
<dbReference type="GO" id="GO:0015627">
    <property type="term" value="C:type II protein secretion system complex"/>
    <property type="evidence" value="ECO:0007669"/>
    <property type="project" value="InterPro"/>
</dbReference>
<keyword evidence="7 11" id="KW-1133">Transmembrane helix</keyword>
<evidence type="ECO:0000313" key="14">
    <source>
        <dbReference type="Proteomes" id="UP000652567"/>
    </source>
</evidence>
<dbReference type="Proteomes" id="UP000652567">
    <property type="component" value="Unassembled WGS sequence"/>
</dbReference>
<keyword evidence="14" id="KW-1185">Reference proteome</keyword>
<accession>A0A928YUM9</accession>
<name>A0A928YUM9_9GAMM</name>
<keyword evidence="6 11" id="KW-0812">Transmembrane</keyword>
<evidence type="ECO:0000256" key="6">
    <source>
        <dbReference type="ARBA" id="ARBA00022692"/>
    </source>
</evidence>
<dbReference type="PROSITE" id="PS00409">
    <property type="entry name" value="PROKAR_NTER_METHYL"/>
    <property type="match status" value="1"/>
</dbReference>
<evidence type="ECO:0000313" key="13">
    <source>
        <dbReference type="EMBL" id="MBE8718871.1"/>
    </source>
</evidence>